<feature type="transmembrane region" description="Helical" evidence="12">
    <location>
        <begin position="363"/>
        <end position="383"/>
    </location>
</feature>
<dbReference type="PIRSF" id="PIRSF006603">
    <property type="entry name" value="DinF"/>
    <property type="match status" value="1"/>
</dbReference>
<organism evidence="13 14">
    <name type="scientific">Vibrio nigripulchritudo SOn1</name>
    <dbReference type="NCBI Taxonomy" id="1238450"/>
    <lineage>
        <taxon>Bacteria</taxon>
        <taxon>Pseudomonadati</taxon>
        <taxon>Pseudomonadota</taxon>
        <taxon>Gammaproteobacteria</taxon>
        <taxon>Vibrionales</taxon>
        <taxon>Vibrionaceae</taxon>
        <taxon>Vibrio</taxon>
    </lineage>
</organism>
<evidence type="ECO:0000256" key="7">
    <source>
        <dbReference type="ARBA" id="ARBA00022692"/>
    </source>
</evidence>
<feature type="transmembrane region" description="Helical" evidence="12">
    <location>
        <begin position="20"/>
        <end position="39"/>
    </location>
</feature>
<dbReference type="GO" id="GO:0046677">
    <property type="term" value="P:response to antibiotic"/>
    <property type="evidence" value="ECO:0007669"/>
    <property type="project" value="UniProtKB-KW"/>
</dbReference>
<feature type="transmembrane region" description="Helical" evidence="12">
    <location>
        <begin position="390"/>
        <end position="411"/>
    </location>
</feature>
<evidence type="ECO:0000256" key="5">
    <source>
        <dbReference type="ARBA" id="ARBA00022448"/>
    </source>
</evidence>
<dbReference type="InterPro" id="IPR002528">
    <property type="entry name" value="MATE_fam"/>
</dbReference>
<dbReference type="GO" id="GO:0005886">
    <property type="term" value="C:plasma membrane"/>
    <property type="evidence" value="ECO:0007669"/>
    <property type="project" value="UniProtKB-SubCell"/>
</dbReference>
<evidence type="ECO:0000256" key="6">
    <source>
        <dbReference type="ARBA" id="ARBA00022475"/>
    </source>
</evidence>
<feature type="transmembrane region" description="Helical" evidence="12">
    <location>
        <begin position="171"/>
        <end position="191"/>
    </location>
</feature>
<evidence type="ECO:0000256" key="11">
    <source>
        <dbReference type="ARBA" id="ARBA00030855"/>
    </source>
</evidence>
<feature type="transmembrane region" description="Helical" evidence="12">
    <location>
        <begin position="101"/>
        <end position="123"/>
    </location>
</feature>
<dbReference type="PANTHER" id="PTHR43823">
    <property type="entry name" value="SPORULATION PROTEIN YKVU"/>
    <property type="match status" value="1"/>
</dbReference>
<comment type="subcellular location">
    <subcellularLocation>
        <location evidence="1">Cell inner membrane</location>
        <topology evidence="1">Multi-pass membrane protein</topology>
    </subcellularLocation>
</comment>
<protein>
    <recommendedName>
        <fullName evidence="4">Multidrug export protein MepA</fullName>
    </recommendedName>
    <alternativeName>
        <fullName evidence="3">Multidrug resistance protein NorM</fullName>
    </alternativeName>
    <alternativeName>
        <fullName evidence="11">Na(+)/drug antiporter</fullName>
    </alternativeName>
</protein>
<evidence type="ECO:0000256" key="3">
    <source>
        <dbReference type="ARBA" id="ARBA00013489"/>
    </source>
</evidence>
<evidence type="ECO:0000313" key="13">
    <source>
        <dbReference type="EMBL" id="CCO45816.1"/>
    </source>
</evidence>
<accession>A0AAV2VMP4</accession>
<comment type="similarity">
    <text evidence="2">Belongs to the multi antimicrobial extrusion (MATE) (TC 2.A.66.1) family. MepA subfamily.</text>
</comment>
<dbReference type="CDD" id="cd13143">
    <property type="entry name" value="MATE_MepA_like"/>
    <property type="match status" value="1"/>
</dbReference>
<evidence type="ECO:0000256" key="8">
    <source>
        <dbReference type="ARBA" id="ARBA00022989"/>
    </source>
</evidence>
<keyword evidence="6" id="KW-1003">Cell membrane</keyword>
<comment type="caution">
    <text evidence="13">The sequence shown here is derived from an EMBL/GenBank/DDBJ whole genome shotgun (WGS) entry which is preliminary data.</text>
</comment>
<keyword evidence="10" id="KW-0046">Antibiotic resistance</keyword>
<feature type="transmembrane region" description="Helical" evidence="12">
    <location>
        <begin position="417"/>
        <end position="437"/>
    </location>
</feature>
<dbReference type="Pfam" id="PF01554">
    <property type="entry name" value="MatE"/>
    <property type="match status" value="2"/>
</dbReference>
<evidence type="ECO:0000256" key="9">
    <source>
        <dbReference type="ARBA" id="ARBA00023136"/>
    </source>
</evidence>
<dbReference type="AlphaFoldDB" id="A0AAV2VMP4"/>
<feature type="transmembrane region" description="Helical" evidence="12">
    <location>
        <begin position="135"/>
        <end position="159"/>
    </location>
</feature>
<feature type="transmembrane region" description="Helical" evidence="12">
    <location>
        <begin position="197"/>
        <end position="218"/>
    </location>
</feature>
<evidence type="ECO:0000256" key="12">
    <source>
        <dbReference type="SAM" id="Phobius"/>
    </source>
</evidence>
<keyword evidence="7 12" id="KW-0812">Transmembrane</keyword>
<sequence length="457" mass="48990">MIMSEVTISNTSQSVSKTFWRYAIPSILAMVVNGLYLVIDGIFVGHYVGSDGLAGINMVIPVVAIITGIGVLIGMGGGSIVSQYRGEGKLADADHTLMTGLWMILVTGTLGSLFLYSVSGWALEIQGAYGDPKQFAIECLNIFTIGASLTIASSALPMLVRNDDSPNISTAFILIGALTNIALDYLFLAHLGMGLKGAAIATLIAQAVTTLLSLGYFLSKYSEANVFNGQFKWKLVWRTTELGASTLVMFVYFGFVMALHNKLFMYYGDATHVAAFAIVGYIASIYYYFTEGIANGMQPPVSFYFGAKQFSKIKDTVKLALSVSVGLGIVVTILLNIFPEAAISLFTTENPALTDATKQGVQLHLLGICLDGFLFAASVYFMAIGMGGKALFVSAGNMIVQLPFLLVLPQYFGVEGIWLSVPLSNLTLTLVVLPMVISSLRKLRSAEIEGADSFQTV</sequence>
<dbReference type="NCBIfam" id="TIGR00797">
    <property type="entry name" value="matE"/>
    <property type="match status" value="1"/>
</dbReference>
<dbReference type="InterPro" id="IPR051327">
    <property type="entry name" value="MATE_MepA_subfamily"/>
</dbReference>
<dbReference type="InterPro" id="IPR045070">
    <property type="entry name" value="MATE_MepA-like"/>
</dbReference>
<feature type="transmembrane region" description="Helical" evidence="12">
    <location>
        <begin position="319"/>
        <end position="343"/>
    </location>
</feature>
<feature type="transmembrane region" description="Helical" evidence="12">
    <location>
        <begin position="270"/>
        <end position="289"/>
    </location>
</feature>
<keyword evidence="8 12" id="KW-1133">Transmembrane helix</keyword>
<proteinExistence type="inferred from homology"/>
<name>A0AAV2VMP4_9VIBR</name>
<dbReference type="GO" id="GO:0042910">
    <property type="term" value="F:xenobiotic transmembrane transporter activity"/>
    <property type="evidence" value="ECO:0007669"/>
    <property type="project" value="InterPro"/>
</dbReference>
<dbReference type="NCBIfam" id="NF007130">
    <property type="entry name" value="PRK09575.1"/>
    <property type="match status" value="1"/>
</dbReference>
<dbReference type="EMBL" id="CAOF01000065">
    <property type="protein sequence ID" value="CCO45816.1"/>
    <property type="molecule type" value="Genomic_DNA"/>
</dbReference>
<gene>
    <name evidence="13" type="ORF">VIBNISOn1_1570024</name>
</gene>
<dbReference type="PANTHER" id="PTHR43823:SF3">
    <property type="entry name" value="MULTIDRUG EXPORT PROTEIN MEPA"/>
    <property type="match status" value="1"/>
</dbReference>
<evidence type="ECO:0000256" key="1">
    <source>
        <dbReference type="ARBA" id="ARBA00004429"/>
    </source>
</evidence>
<dbReference type="InterPro" id="IPR048279">
    <property type="entry name" value="MdtK-like"/>
</dbReference>
<evidence type="ECO:0000256" key="2">
    <source>
        <dbReference type="ARBA" id="ARBA00008417"/>
    </source>
</evidence>
<dbReference type="Proteomes" id="UP000018211">
    <property type="component" value="Unassembled WGS sequence"/>
</dbReference>
<evidence type="ECO:0000313" key="14">
    <source>
        <dbReference type="Proteomes" id="UP000018211"/>
    </source>
</evidence>
<evidence type="ECO:0000256" key="4">
    <source>
        <dbReference type="ARBA" id="ARBA00022106"/>
    </source>
</evidence>
<keyword evidence="9 12" id="KW-0472">Membrane</keyword>
<reference evidence="13 14" key="1">
    <citation type="journal article" date="2013" name="ISME J.">
        <title>Comparative genomics of pathogenic lineages of Vibrio nigripulchritudo identifies virulence-associated traits.</title>
        <authorList>
            <person name="Goudenege D."/>
            <person name="Labreuche Y."/>
            <person name="Krin E."/>
            <person name="Ansquer D."/>
            <person name="Mangenot S."/>
            <person name="Calteau A."/>
            <person name="Medigue C."/>
            <person name="Mazel D."/>
            <person name="Polz M.F."/>
            <person name="Le Roux F."/>
        </authorList>
    </citation>
    <scope>NUCLEOTIDE SEQUENCE [LARGE SCALE GENOMIC DNA]</scope>
    <source>
        <strain evidence="13 14">SOn1</strain>
    </source>
</reference>
<dbReference type="GO" id="GO:0015297">
    <property type="term" value="F:antiporter activity"/>
    <property type="evidence" value="ECO:0007669"/>
    <property type="project" value="InterPro"/>
</dbReference>
<keyword evidence="5" id="KW-0813">Transport</keyword>
<feature type="transmembrane region" description="Helical" evidence="12">
    <location>
        <begin position="239"/>
        <end position="258"/>
    </location>
</feature>
<evidence type="ECO:0000256" key="10">
    <source>
        <dbReference type="ARBA" id="ARBA00023251"/>
    </source>
</evidence>
<feature type="transmembrane region" description="Helical" evidence="12">
    <location>
        <begin position="59"/>
        <end position="81"/>
    </location>
</feature>